<feature type="region of interest" description="Disordered" evidence="1">
    <location>
        <begin position="1"/>
        <end position="29"/>
    </location>
</feature>
<gene>
    <name evidence="2" type="ORF">Sgou_34250</name>
</gene>
<name>A0ABQ1D882_9ACTN</name>
<dbReference type="Proteomes" id="UP000480804">
    <property type="component" value="Unassembled WGS sequence"/>
</dbReference>
<keyword evidence="3" id="KW-1185">Reference proteome</keyword>
<accession>A0ABQ1D882</accession>
<comment type="caution">
    <text evidence="2">The sequence shown here is derived from an EMBL/GenBank/DDBJ whole genome shotgun (WGS) entry which is preliminary data.</text>
</comment>
<reference evidence="2 3" key="1">
    <citation type="submission" date="2020-02" db="EMBL/GenBank/DDBJ databases">
        <title>Whole genome shotgun sequence of Streptomyces gougerotii NBRC 13043.</title>
        <authorList>
            <person name="Ichikawa N."/>
            <person name="Komaki H."/>
            <person name="Tamura T."/>
        </authorList>
    </citation>
    <scope>NUCLEOTIDE SEQUENCE [LARGE SCALE GENOMIC DNA]</scope>
    <source>
        <strain evidence="2 3">NBRC 13043</strain>
    </source>
</reference>
<evidence type="ECO:0000256" key="1">
    <source>
        <dbReference type="SAM" id="MobiDB-lite"/>
    </source>
</evidence>
<sequence>MKTPAPVAGRTPDGPAQTGIAALPGGGAPLRPGHLPVGVAVEFARTREAGVCGTGGGHHGVRKGSHGTFVGVVPNCLEVFGEKHTKG</sequence>
<organism evidence="2 3">
    <name type="scientific">Streptomyces gougerotii</name>
    <dbReference type="NCBI Taxonomy" id="53448"/>
    <lineage>
        <taxon>Bacteria</taxon>
        <taxon>Bacillati</taxon>
        <taxon>Actinomycetota</taxon>
        <taxon>Actinomycetes</taxon>
        <taxon>Kitasatosporales</taxon>
        <taxon>Streptomycetaceae</taxon>
        <taxon>Streptomyces</taxon>
        <taxon>Streptomyces diastaticus group</taxon>
    </lineage>
</organism>
<proteinExistence type="predicted"/>
<dbReference type="EMBL" id="BLLO01000020">
    <property type="protein sequence ID" value="GFH78755.1"/>
    <property type="molecule type" value="Genomic_DNA"/>
</dbReference>
<evidence type="ECO:0000313" key="2">
    <source>
        <dbReference type="EMBL" id="GFH78755.1"/>
    </source>
</evidence>
<protein>
    <submittedName>
        <fullName evidence="2">Uncharacterized protein</fullName>
    </submittedName>
</protein>
<evidence type="ECO:0000313" key="3">
    <source>
        <dbReference type="Proteomes" id="UP000480804"/>
    </source>
</evidence>